<keyword evidence="3" id="KW-0479">Metal-binding</keyword>
<dbReference type="KEGG" id="chrb:DK843_19395"/>
<dbReference type="InterPro" id="IPR036380">
    <property type="entry name" value="Isochorismatase-like_sf"/>
</dbReference>
<evidence type="ECO:0000256" key="8">
    <source>
        <dbReference type="ARBA" id="ARBA00072277"/>
    </source>
</evidence>
<evidence type="ECO:0000256" key="7">
    <source>
        <dbReference type="ARBA" id="ARBA00043224"/>
    </source>
</evidence>
<dbReference type="RefSeq" id="WP_114074090.1">
    <property type="nucleotide sequence ID" value="NZ_CP029554.1"/>
</dbReference>
<dbReference type="Proteomes" id="UP000252038">
    <property type="component" value="Chromosome"/>
</dbReference>
<protein>
    <recommendedName>
        <fullName evidence="8">Nicotinamidase</fullName>
        <ecNumber evidence="6">3.5.1.19</ecNumber>
    </recommendedName>
    <alternativeName>
        <fullName evidence="7">Nicotinamide deamidase</fullName>
    </alternativeName>
</protein>
<dbReference type="GO" id="GO:0008936">
    <property type="term" value="F:nicotinamidase activity"/>
    <property type="evidence" value="ECO:0007669"/>
    <property type="project" value="UniProtKB-EC"/>
</dbReference>
<reference evidence="10 12" key="1">
    <citation type="submission" date="2018-05" db="EMBL/GenBank/DDBJ databases">
        <title>Genome sequencing, assembly and analysis of the novel insecticidal bacterium, Chromobacterium phragmitis.</title>
        <authorList>
            <person name="Sparks M.E."/>
            <person name="Blackburn M.B."/>
            <person name="Gundersen-Rindal D.E."/>
        </authorList>
    </citation>
    <scope>NUCLEOTIDE SEQUENCE [LARGE SCALE GENOMIC DNA]</scope>
    <source>
        <strain evidence="10">IIBBL 274-1</strain>
    </source>
</reference>
<keyword evidence="13" id="KW-1185">Reference proteome</keyword>
<dbReference type="FunFam" id="3.40.50.850:FF:000006">
    <property type="entry name" value="Bifunctional pyrazinamidase/nicotinamidase"/>
    <property type="match status" value="1"/>
</dbReference>
<evidence type="ECO:0000259" key="9">
    <source>
        <dbReference type="Pfam" id="PF00857"/>
    </source>
</evidence>
<dbReference type="GO" id="GO:0046872">
    <property type="term" value="F:metal ion binding"/>
    <property type="evidence" value="ECO:0007669"/>
    <property type="project" value="UniProtKB-KW"/>
</dbReference>
<comment type="pathway">
    <text evidence="5">Cofactor biosynthesis; nicotinate biosynthesis; nicotinate from nicotinamide: step 1/1.</text>
</comment>
<dbReference type="Proteomes" id="UP001462502">
    <property type="component" value="Unassembled WGS sequence"/>
</dbReference>
<dbReference type="Gene3D" id="3.40.50.850">
    <property type="entry name" value="Isochorismatase-like"/>
    <property type="match status" value="1"/>
</dbReference>
<evidence type="ECO:0000313" key="10">
    <source>
        <dbReference type="EMBL" id="AXE36270.1"/>
    </source>
</evidence>
<dbReference type="EMBL" id="CP029554">
    <property type="protein sequence ID" value="AXE36270.1"/>
    <property type="molecule type" value="Genomic_DNA"/>
</dbReference>
<evidence type="ECO:0000313" key="13">
    <source>
        <dbReference type="Proteomes" id="UP001462502"/>
    </source>
</evidence>
<dbReference type="NCBIfam" id="NF008623">
    <property type="entry name" value="PRK11609.1"/>
    <property type="match status" value="1"/>
</dbReference>
<evidence type="ECO:0000313" key="12">
    <source>
        <dbReference type="Proteomes" id="UP000252038"/>
    </source>
</evidence>
<evidence type="ECO:0000256" key="5">
    <source>
        <dbReference type="ARBA" id="ARBA00037900"/>
    </source>
</evidence>
<comment type="similarity">
    <text evidence="1">Belongs to the isochorismatase family.</text>
</comment>
<organism evidence="10 12">
    <name type="scientific">Chromobacterium phragmitis</name>
    <dbReference type="NCBI Taxonomy" id="2202141"/>
    <lineage>
        <taxon>Bacteria</taxon>
        <taxon>Pseudomonadati</taxon>
        <taxon>Pseudomonadota</taxon>
        <taxon>Betaproteobacteria</taxon>
        <taxon>Neisseriales</taxon>
        <taxon>Chromobacteriaceae</taxon>
        <taxon>Chromobacterium</taxon>
    </lineage>
</organism>
<evidence type="ECO:0000256" key="2">
    <source>
        <dbReference type="ARBA" id="ARBA00022642"/>
    </source>
</evidence>
<dbReference type="SUPFAM" id="SSF52499">
    <property type="entry name" value="Isochorismatase-like hydrolases"/>
    <property type="match status" value="1"/>
</dbReference>
<name>A0A344ULX2_9NEIS</name>
<evidence type="ECO:0000256" key="3">
    <source>
        <dbReference type="ARBA" id="ARBA00022723"/>
    </source>
</evidence>
<evidence type="ECO:0000313" key="11">
    <source>
        <dbReference type="EMBL" id="MEO9384183.1"/>
    </source>
</evidence>
<dbReference type="CDD" id="cd01011">
    <property type="entry name" value="nicotinamidase"/>
    <property type="match status" value="1"/>
</dbReference>
<proteinExistence type="inferred from homology"/>
<sequence>MPLKRYGADCALLVVDVQNSFCPGGELAVPGGDEVAPLINHLSLLFENVVLTQDWHPAGHISFASSHAGMRPFQSVDLPYGPQTLWPDHCVAGSPGADFHPELETAHARLIVRKGIHAKVDSYSAFVEADRATTTGLAGCLNALGVKKVWLAGLATDFCVAWSAIDARAAGFETFVVEDACRAIDINGSLIEAWAQMRQAGVKRLRSDEV</sequence>
<dbReference type="PANTHER" id="PTHR11080:SF2">
    <property type="entry name" value="LD05707P"/>
    <property type="match status" value="1"/>
</dbReference>
<dbReference type="AlphaFoldDB" id="A0A344ULX2"/>
<dbReference type="EMBL" id="JBDXMI010000001">
    <property type="protein sequence ID" value="MEO9384183.1"/>
    <property type="molecule type" value="Genomic_DNA"/>
</dbReference>
<accession>A0A344ULX2</accession>
<feature type="domain" description="Isochorismatase-like" evidence="9">
    <location>
        <begin position="10"/>
        <end position="203"/>
    </location>
</feature>
<evidence type="ECO:0000256" key="4">
    <source>
        <dbReference type="ARBA" id="ARBA00022801"/>
    </source>
</evidence>
<gene>
    <name evidence="11" type="primary">pncA</name>
    <name evidence="11" type="ORF">ABI908_08690</name>
    <name evidence="10" type="ORF">DK843_19395</name>
</gene>
<evidence type="ECO:0000256" key="1">
    <source>
        <dbReference type="ARBA" id="ARBA00006336"/>
    </source>
</evidence>
<reference evidence="11 13" key="2">
    <citation type="submission" date="2024-05" db="EMBL/GenBank/DDBJ databases">
        <authorList>
            <person name="De Oliveira J.P."/>
            <person name="Noriler S.A."/>
            <person name="De Oliveira A.G."/>
            <person name="Sipoli D.S."/>
        </authorList>
    </citation>
    <scope>NUCLEOTIDE SEQUENCE [LARGE SCALE GENOMIC DNA]</scope>
    <source>
        <strain evidence="11 13">LABIM192</strain>
    </source>
</reference>
<dbReference type="Pfam" id="PF00857">
    <property type="entry name" value="Isochorismatase"/>
    <property type="match status" value="1"/>
</dbReference>
<dbReference type="InterPro" id="IPR000868">
    <property type="entry name" value="Isochorismatase-like_dom"/>
</dbReference>
<dbReference type="EC" id="3.5.1.19" evidence="6"/>
<dbReference type="GO" id="GO:0019363">
    <property type="term" value="P:pyridine nucleotide biosynthetic process"/>
    <property type="evidence" value="ECO:0007669"/>
    <property type="project" value="UniProtKB-KW"/>
</dbReference>
<keyword evidence="2" id="KW-0662">Pyridine nucleotide biosynthesis</keyword>
<evidence type="ECO:0000256" key="6">
    <source>
        <dbReference type="ARBA" id="ARBA00039017"/>
    </source>
</evidence>
<dbReference type="PANTHER" id="PTHR11080">
    <property type="entry name" value="PYRAZINAMIDASE/NICOTINAMIDASE"/>
    <property type="match status" value="1"/>
</dbReference>
<keyword evidence="4 11" id="KW-0378">Hydrolase</keyword>
<dbReference type="InterPro" id="IPR052347">
    <property type="entry name" value="Isochorismatase_Nicotinamidase"/>
</dbReference>